<organism evidence="1 3">
    <name type="scientific">Endobacter medicaginis</name>
    <dbReference type="NCBI Taxonomy" id="1181271"/>
    <lineage>
        <taxon>Bacteria</taxon>
        <taxon>Pseudomonadati</taxon>
        <taxon>Pseudomonadota</taxon>
        <taxon>Alphaproteobacteria</taxon>
        <taxon>Acetobacterales</taxon>
        <taxon>Acetobacteraceae</taxon>
        <taxon>Endobacter</taxon>
    </lineage>
</organism>
<sequence>MQILLNGESRDCVAGDLAALIDELGLASARVATALDGDFVAVRARGSAALRPGSSVEIVGPMQGG</sequence>
<dbReference type="InterPro" id="IPR003749">
    <property type="entry name" value="ThiS/MoaD-like"/>
</dbReference>
<dbReference type="AlphaFoldDB" id="A0A839V0A3"/>
<evidence type="ECO:0000313" key="1">
    <source>
        <dbReference type="EMBL" id="MBB3172961.1"/>
    </source>
</evidence>
<reference evidence="1 3" key="2">
    <citation type="submission" date="2020-08" db="EMBL/GenBank/DDBJ databases">
        <title>Genomic Encyclopedia of Type Strains, Phase III (KMG-III): the genomes of soil and plant-associated and newly described type strains.</title>
        <authorList>
            <person name="Whitman W."/>
        </authorList>
    </citation>
    <scope>NUCLEOTIDE SEQUENCE [LARGE SCALE GENOMIC DNA]</scope>
    <source>
        <strain evidence="1 3">CECT 8088</strain>
    </source>
</reference>
<gene>
    <name evidence="2" type="primary">thiS</name>
    <name evidence="1" type="ORF">FHR90_000775</name>
    <name evidence="2" type="ORF">HUK83_16760</name>
</gene>
<evidence type="ECO:0000313" key="2">
    <source>
        <dbReference type="EMBL" id="NVN31979.1"/>
    </source>
</evidence>
<dbReference type="RefSeq" id="WP_176626631.1">
    <property type="nucleotide sequence ID" value="NZ_JABXXQ010000581.1"/>
</dbReference>
<accession>A0A839V0A3</accession>
<dbReference type="InterPro" id="IPR012675">
    <property type="entry name" value="Beta-grasp_dom_sf"/>
</dbReference>
<protein>
    <submittedName>
        <fullName evidence="1 2">Sulfur carrier protein</fullName>
    </submittedName>
</protein>
<dbReference type="EMBL" id="JACHXV010000002">
    <property type="protein sequence ID" value="MBB3172961.1"/>
    <property type="molecule type" value="Genomic_DNA"/>
</dbReference>
<dbReference type="Gene3D" id="3.10.20.30">
    <property type="match status" value="1"/>
</dbReference>
<reference evidence="2 4" key="1">
    <citation type="submission" date="2020-06" db="EMBL/GenBank/DDBJ databases">
        <title>Description of novel acetic acid bacteria.</title>
        <authorList>
            <person name="Sombolestani A."/>
        </authorList>
    </citation>
    <scope>NUCLEOTIDE SEQUENCE [LARGE SCALE GENOMIC DNA]</scope>
    <source>
        <strain evidence="2 4">LMG 26838</strain>
    </source>
</reference>
<evidence type="ECO:0000313" key="4">
    <source>
        <dbReference type="Proteomes" id="UP000565205"/>
    </source>
</evidence>
<proteinExistence type="predicted"/>
<dbReference type="EMBL" id="JABXXQ010000581">
    <property type="protein sequence ID" value="NVN31979.1"/>
    <property type="molecule type" value="Genomic_DNA"/>
</dbReference>
<dbReference type="SUPFAM" id="SSF54285">
    <property type="entry name" value="MoaD/ThiS"/>
    <property type="match status" value="1"/>
</dbReference>
<dbReference type="Proteomes" id="UP000557688">
    <property type="component" value="Unassembled WGS sequence"/>
</dbReference>
<dbReference type="Proteomes" id="UP000565205">
    <property type="component" value="Unassembled WGS sequence"/>
</dbReference>
<evidence type="ECO:0000313" key="3">
    <source>
        <dbReference type="Proteomes" id="UP000557688"/>
    </source>
</evidence>
<dbReference type="Pfam" id="PF02597">
    <property type="entry name" value="ThiS"/>
    <property type="match status" value="1"/>
</dbReference>
<comment type="caution">
    <text evidence="1">The sequence shown here is derived from an EMBL/GenBank/DDBJ whole genome shotgun (WGS) entry which is preliminary data.</text>
</comment>
<dbReference type="CDD" id="cd00565">
    <property type="entry name" value="Ubl_ThiS"/>
    <property type="match status" value="1"/>
</dbReference>
<name>A0A839V0A3_9PROT</name>
<keyword evidence="3" id="KW-1185">Reference proteome</keyword>
<dbReference type="InterPro" id="IPR010035">
    <property type="entry name" value="Thi_S"/>
</dbReference>
<dbReference type="NCBIfam" id="TIGR01683">
    <property type="entry name" value="thiS"/>
    <property type="match status" value="1"/>
</dbReference>
<dbReference type="InterPro" id="IPR016155">
    <property type="entry name" value="Mopterin_synth/thiamin_S_b"/>
</dbReference>